<dbReference type="Pfam" id="PF07690">
    <property type="entry name" value="MFS_1"/>
    <property type="match status" value="1"/>
</dbReference>
<reference evidence="6 7" key="1">
    <citation type="submission" date="2024-01" db="EMBL/GenBank/DDBJ databases">
        <title>Multi-omics insights into the function and evolution of sodium benzoate biodegradation pathways in Benzoatithermus flavus gen. nov., sp. nov. from hot spring.</title>
        <authorList>
            <person name="Hu C.-J."/>
            <person name="Li W.-J."/>
        </authorList>
    </citation>
    <scope>NUCLEOTIDE SEQUENCE [LARGE SCALE GENOMIC DNA]</scope>
    <source>
        <strain evidence="6 7">SYSU G07066</strain>
    </source>
</reference>
<keyword evidence="7" id="KW-1185">Reference proteome</keyword>
<dbReference type="PROSITE" id="PS50850">
    <property type="entry name" value="MFS"/>
    <property type="match status" value="1"/>
</dbReference>
<feature type="transmembrane region" description="Helical" evidence="4">
    <location>
        <begin position="76"/>
        <end position="95"/>
    </location>
</feature>
<dbReference type="InterPro" id="IPR011701">
    <property type="entry name" value="MFS"/>
</dbReference>
<feature type="transmembrane region" description="Helical" evidence="4">
    <location>
        <begin position="167"/>
        <end position="185"/>
    </location>
</feature>
<feature type="transmembrane region" description="Helical" evidence="4">
    <location>
        <begin position="313"/>
        <end position="335"/>
    </location>
</feature>
<proteinExistence type="predicted"/>
<keyword evidence="3 4" id="KW-0472">Membrane</keyword>
<feature type="transmembrane region" description="Helical" evidence="4">
    <location>
        <begin position="101"/>
        <end position="123"/>
    </location>
</feature>
<protein>
    <submittedName>
        <fullName evidence="6">MFS transporter</fullName>
    </submittedName>
</protein>
<evidence type="ECO:0000259" key="5">
    <source>
        <dbReference type="PROSITE" id="PS50850"/>
    </source>
</evidence>
<evidence type="ECO:0000256" key="3">
    <source>
        <dbReference type="ARBA" id="ARBA00023136"/>
    </source>
</evidence>
<comment type="caution">
    <text evidence="6">The sequence shown here is derived from an EMBL/GenBank/DDBJ whole genome shotgun (WGS) entry which is preliminary data.</text>
</comment>
<dbReference type="Gene3D" id="1.20.1250.20">
    <property type="entry name" value="MFS general substrate transporter like domains"/>
    <property type="match status" value="1"/>
</dbReference>
<keyword evidence="2 4" id="KW-1133">Transmembrane helix</keyword>
<dbReference type="InterPro" id="IPR020846">
    <property type="entry name" value="MFS_dom"/>
</dbReference>
<organism evidence="6 7">
    <name type="scientific">Benzoatithermus flavus</name>
    <dbReference type="NCBI Taxonomy" id="3108223"/>
    <lineage>
        <taxon>Bacteria</taxon>
        <taxon>Pseudomonadati</taxon>
        <taxon>Pseudomonadota</taxon>
        <taxon>Alphaproteobacteria</taxon>
        <taxon>Geminicoccales</taxon>
        <taxon>Geminicoccaceae</taxon>
        <taxon>Benzoatithermus</taxon>
    </lineage>
</organism>
<gene>
    <name evidence="6" type="ORF">U1T56_04635</name>
</gene>
<dbReference type="Proteomes" id="UP001375743">
    <property type="component" value="Unassembled WGS sequence"/>
</dbReference>
<evidence type="ECO:0000256" key="4">
    <source>
        <dbReference type="SAM" id="Phobius"/>
    </source>
</evidence>
<dbReference type="SUPFAM" id="SSF103473">
    <property type="entry name" value="MFS general substrate transporter"/>
    <property type="match status" value="1"/>
</dbReference>
<name>A0ABU8XPS8_9PROT</name>
<evidence type="ECO:0000313" key="6">
    <source>
        <dbReference type="EMBL" id="MEK0082425.1"/>
    </source>
</evidence>
<keyword evidence="1 4" id="KW-0812">Transmembrane</keyword>
<dbReference type="EMBL" id="JBBLZC010000003">
    <property type="protein sequence ID" value="MEK0082425.1"/>
    <property type="molecule type" value="Genomic_DNA"/>
</dbReference>
<evidence type="ECO:0000256" key="1">
    <source>
        <dbReference type="ARBA" id="ARBA00022692"/>
    </source>
</evidence>
<feature type="transmembrane region" description="Helical" evidence="4">
    <location>
        <begin position="44"/>
        <end position="64"/>
    </location>
</feature>
<dbReference type="PANTHER" id="PTHR11360:SF308">
    <property type="entry name" value="BLL3089 PROTEIN"/>
    <property type="match status" value="1"/>
</dbReference>
<accession>A0ABU8XPS8</accession>
<dbReference type="RefSeq" id="WP_418158274.1">
    <property type="nucleotide sequence ID" value="NZ_JBBLZC010000003.1"/>
</dbReference>
<dbReference type="InterPro" id="IPR050327">
    <property type="entry name" value="Proton-linked_MCT"/>
</dbReference>
<evidence type="ECO:0000313" key="7">
    <source>
        <dbReference type="Proteomes" id="UP001375743"/>
    </source>
</evidence>
<dbReference type="PANTHER" id="PTHR11360">
    <property type="entry name" value="MONOCARBOXYLATE TRANSPORTER"/>
    <property type="match status" value="1"/>
</dbReference>
<feature type="domain" description="Major facilitator superfamily (MFS) profile" evidence="5">
    <location>
        <begin position="1"/>
        <end position="402"/>
    </location>
</feature>
<dbReference type="InterPro" id="IPR036259">
    <property type="entry name" value="MFS_trans_sf"/>
</dbReference>
<feature type="transmembrane region" description="Helical" evidence="4">
    <location>
        <begin position="372"/>
        <end position="396"/>
    </location>
</feature>
<feature type="transmembrane region" description="Helical" evidence="4">
    <location>
        <begin position="222"/>
        <end position="248"/>
    </location>
</feature>
<sequence length="410" mass="41616">MPRPGRAAIVGVLGLTQILAWGSSYYLPAVLARPVAAATGWPPAWVVSGLSLGLLAAGSVSPWVGRTIERTGGRPVLALSAVLLALGLVGLALATDLAVWLVAWIVIGLGMGTGLYDAAFATLGRLYGQDARRAITDLTLLGGFASTVCWPLSAFLVETVGWRGTCLAYAGLQLALALPVHLLLLPRTPPPARPAAAPVESPTDGAPGAVLRSTRAERTAHLALLAAGLTLGTAIQSVVSVHLLTLLQVRGAELAVAVGLGALVGPSQVVARAVEKVLGSRFHPIWTMLASTSLVAGGLGLLWAGLGVPALCLVLYGAGVGIGSIARGTLPLVLFGSTGYATLMGTLALPIWVAGALAPPAGAFLLERIGASATLAGLATTALVNVALTAVLLLFVRKQATRAVFRPRSS</sequence>
<evidence type="ECO:0000256" key="2">
    <source>
        <dbReference type="ARBA" id="ARBA00022989"/>
    </source>
</evidence>
<feature type="transmembrane region" description="Helical" evidence="4">
    <location>
        <begin position="135"/>
        <end position="155"/>
    </location>
</feature>